<sequence length="177" mass="19390">MAKSKKKSSVLRFAQRDYDFCLSRPSSSNAQRTLRRRVSPHGQHSSGPSWFDLPPSTPPRTTIYLVDVVNFNCEVRVRTKHQKRDIQGTPPTAPPSSSLKPCENTSTSLVSIRPCHGPSAETGSLSSWFGAGNPNHGPPVGTAPSPPPHRKVKPLQGTLDLHPHNTIHVPPFHHPLP</sequence>
<organism evidence="1 2">
    <name type="scientific">Populus alba</name>
    <name type="common">White poplar</name>
    <dbReference type="NCBI Taxonomy" id="43335"/>
    <lineage>
        <taxon>Eukaryota</taxon>
        <taxon>Viridiplantae</taxon>
        <taxon>Streptophyta</taxon>
        <taxon>Embryophyta</taxon>
        <taxon>Tracheophyta</taxon>
        <taxon>Spermatophyta</taxon>
        <taxon>Magnoliopsida</taxon>
        <taxon>eudicotyledons</taxon>
        <taxon>Gunneridae</taxon>
        <taxon>Pentapetalae</taxon>
        <taxon>rosids</taxon>
        <taxon>fabids</taxon>
        <taxon>Malpighiales</taxon>
        <taxon>Salicaceae</taxon>
        <taxon>Saliceae</taxon>
        <taxon>Populus</taxon>
    </lineage>
</organism>
<proteinExistence type="predicted"/>
<evidence type="ECO:0000313" key="2">
    <source>
        <dbReference type="Proteomes" id="UP000309997"/>
    </source>
</evidence>
<protein>
    <submittedName>
        <fullName evidence="1">Uncharacterized protein</fullName>
    </submittedName>
</protein>
<name>A0ACC4BWN6_POPAL</name>
<dbReference type="Proteomes" id="UP000309997">
    <property type="component" value="Unassembled WGS sequence"/>
</dbReference>
<accession>A0ACC4BWN6</accession>
<dbReference type="EMBL" id="RCHU02000008">
    <property type="protein sequence ID" value="KAL3583093.1"/>
    <property type="molecule type" value="Genomic_DNA"/>
</dbReference>
<reference evidence="1 2" key="1">
    <citation type="journal article" date="2024" name="Plant Biotechnol. J.">
        <title>Genome and CRISPR/Cas9 system of a widespread forest tree (Populus alba) in the world.</title>
        <authorList>
            <person name="Liu Y.J."/>
            <person name="Jiang P.F."/>
            <person name="Han X.M."/>
            <person name="Li X.Y."/>
            <person name="Wang H.M."/>
            <person name="Wang Y.J."/>
            <person name="Wang X.X."/>
            <person name="Zeng Q.Y."/>
        </authorList>
    </citation>
    <scope>NUCLEOTIDE SEQUENCE [LARGE SCALE GENOMIC DNA]</scope>
    <source>
        <strain evidence="2">cv. PAL-ZL1</strain>
    </source>
</reference>
<evidence type="ECO:0000313" key="1">
    <source>
        <dbReference type="EMBL" id="KAL3583093.1"/>
    </source>
</evidence>
<gene>
    <name evidence="1" type="ORF">D5086_017425</name>
</gene>
<keyword evidence="2" id="KW-1185">Reference proteome</keyword>
<comment type="caution">
    <text evidence="1">The sequence shown here is derived from an EMBL/GenBank/DDBJ whole genome shotgun (WGS) entry which is preliminary data.</text>
</comment>